<evidence type="ECO:0008006" key="5">
    <source>
        <dbReference type="Google" id="ProtNLM"/>
    </source>
</evidence>
<gene>
    <name evidence="3" type="ORF">ACFSXZ_01000</name>
</gene>
<feature type="signal peptide" evidence="2">
    <location>
        <begin position="1"/>
        <end position="24"/>
    </location>
</feature>
<reference evidence="4" key="1">
    <citation type="journal article" date="2019" name="Int. J. Syst. Evol. Microbiol.">
        <title>The Global Catalogue of Microorganisms (GCM) 10K type strain sequencing project: providing services to taxonomists for standard genome sequencing and annotation.</title>
        <authorList>
            <consortium name="The Broad Institute Genomics Platform"/>
            <consortium name="The Broad Institute Genome Sequencing Center for Infectious Disease"/>
            <person name="Wu L."/>
            <person name="Ma J."/>
        </authorList>
    </citation>
    <scope>NUCLEOTIDE SEQUENCE [LARGE SCALE GENOMIC DNA]</scope>
    <source>
        <strain evidence="4">CGMCC 4.7645</strain>
    </source>
</reference>
<evidence type="ECO:0000256" key="2">
    <source>
        <dbReference type="SAM" id="SignalP"/>
    </source>
</evidence>
<dbReference type="RefSeq" id="WP_378260193.1">
    <property type="nucleotide sequence ID" value="NZ_JBHUKR010000002.1"/>
</dbReference>
<feature type="chain" id="PRO_5046165765" description="Small secreted domain" evidence="2">
    <location>
        <begin position="25"/>
        <end position="98"/>
    </location>
</feature>
<dbReference type="EMBL" id="JBHUKR010000002">
    <property type="protein sequence ID" value="MFD2414901.1"/>
    <property type="molecule type" value="Genomic_DNA"/>
</dbReference>
<dbReference type="Proteomes" id="UP001597417">
    <property type="component" value="Unassembled WGS sequence"/>
</dbReference>
<feature type="region of interest" description="Disordered" evidence="1">
    <location>
        <begin position="33"/>
        <end position="98"/>
    </location>
</feature>
<keyword evidence="4" id="KW-1185">Reference proteome</keyword>
<feature type="compositionally biased region" description="Polar residues" evidence="1">
    <location>
        <begin position="33"/>
        <end position="53"/>
    </location>
</feature>
<keyword evidence="2" id="KW-0732">Signal</keyword>
<evidence type="ECO:0000313" key="3">
    <source>
        <dbReference type="EMBL" id="MFD2414901.1"/>
    </source>
</evidence>
<sequence>MKIKKVLAGAMLVLGLAGGEVAVAASVASADTFTHTSPAGSTTATDTPENGQIGQPGDKPPAGVGVTKGEGGVLIGQPGDKPPAGVGVTKGEAATPAK</sequence>
<protein>
    <recommendedName>
        <fullName evidence="5">Small secreted domain</fullName>
    </recommendedName>
</protein>
<comment type="caution">
    <text evidence="3">The sequence shown here is derived from an EMBL/GenBank/DDBJ whole genome shotgun (WGS) entry which is preliminary data.</text>
</comment>
<name>A0ABW5FJ00_9PSEU</name>
<proteinExistence type="predicted"/>
<accession>A0ABW5FJ00</accession>
<evidence type="ECO:0000256" key="1">
    <source>
        <dbReference type="SAM" id="MobiDB-lite"/>
    </source>
</evidence>
<evidence type="ECO:0000313" key="4">
    <source>
        <dbReference type="Proteomes" id="UP001597417"/>
    </source>
</evidence>
<organism evidence="3 4">
    <name type="scientific">Amycolatopsis pigmentata</name>
    <dbReference type="NCBI Taxonomy" id="450801"/>
    <lineage>
        <taxon>Bacteria</taxon>
        <taxon>Bacillati</taxon>
        <taxon>Actinomycetota</taxon>
        <taxon>Actinomycetes</taxon>
        <taxon>Pseudonocardiales</taxon>
        <taxon>Pseudonocardiaceae</taxon>
        <taxon>Amycolatopsis</taxon>
    </lineage>
</organism>